<evidence type="ECO:0000256" key="8">
    <source>
        <dbReference type="ARBA" id="ARBA00022692"/>
    </source>
</evidence>
<keyword evidence="21" id="KW-0325">Glycoprotein</keyword>
<keyword evidence="11 26" id="KW-0227">DNA damage</keyword>
<evidence type="ECO:0000256" key="1">
    <source>
        <dbReference type="ARBA" id="ARBA00004251"/>
    </source>
</evidence>
<evidence type="ECO:0000256" key="6">
    <source>
        <dbReference type="ARBA" id="ARBA00022530"/>
    </source>
</evidence>
<feature type="transmembrane region" description="Helical" evidence="28">
    <location>
        <begin position="1003"/>
        <end position="1026"/>
    </location>
</feature>
<sequence length="1034" mass="114014">MFNGEDSTEFQCCATVERLNASGQATKRQVIRRAAVTLGRNEFQEIVLRVHDGKVPQTFTLREFQLFTRFCRDGKSTIKLLPENIQVLLSDCPPDRLRIFLKTLSIKHQAWQMSKPVGDRTKLLAGLPRSFESISPLQQKDVQKANELRSKVNSQPPAKGLTNRAGNKPLGQQLKRQRPDSTECSPVKALHPAKKPALSLPVGRKLSKEQAVVLNAVLSGKNVFFTGSAGTGKSFLLKRIVGSLPPKSTYATASTGVAACHIGGTTLHNFAGIGSGSAPLQQCLELAQRPGVLQHWTSCRHLIIDEISMVEAQFFDKLEIIARSIKRSTEPFGGIQLIVCGDFLQLPPVTKGKDKPDFCFQAKSWRKCIHLNLELMDVRRQTDQTFISLLQAVRVGRVTEEVTARLLKSAYHSIERDGILATRLCTHKDDVELTNENKLQQLPGTARVFEALDSDPQMVKTIDTQSPVGRVLQLKVGAQVMLTKNLNVERGLVNGARGVVVSFQPGNKGLPHVRFLCGVTEVMRPERWMFKSGSQYLSRLQLPLKLAWAISIHKSQGMTLDCVEISLARVFESGQAYVALSRARSLEGLRVLDFDPHVVRADPEVLVFYKRLRKERMLMQASMDEFVGRGNKENSCLRPVITQAPLTPHPTIGEPKGTTAVGTPRPNPDSVTVQCGEDSIQLNVDVDLLGIGNLIQPSDITLGSCGPVGQDHSHLLFETELHGCDSTLMMTEDTLVYTFALIYQPKALGATPIIRTNAAVVGVQCYYMRLYNVSSNALKPTWIPYHSTLSAEDLIIFSLRLMADDWQLERTSNVFFLGDIMNIEASVIQANHVSLRVFMDTCVATLEPNMDSVPSYDFIYDKGCLMDSKLTSSRSEFLSRITDDKLQVKLDAFRFAQETRSQIYIFCHLRATAALPDSEGKACHFHQKGWVSASGNDQVCSCCDTGCTVRKGRSLGPAAPQYRGTAFLGPIVVQQPATDIMPESASTPLKAEDNRAAGVSSEALFIAGVVAAVGLVCMIVLVTVLWRGFKPTVL</sequence>
<comment type="cofactor">
    <cofactor evidence="26">
        <name>Mg(2+)</name>
        <dbReference type="ChEBI" id="CHEBI:18420"/>
    </cofactor>
</comment>
<gene>
    <name evidence="26" type="primary">PIF1</name>
    <name evidence="30" type="ORF">SKAU_G00323210</name>
</gene>
<dbReference type="Gene3D" id="2.60.40.3210">
    <property type="entry name" value="Zona pellucida, ZP-N domain"/>
    <property type="match status" value="1"/>
</dbReference>
<dbReference type="GO" id="GO:0005634">
    <property type="term" value="C:nucleus"/>
    <property type="evidence" value="ECO:0007669"/>
    <property type="project" value="UniProtKB-SubCell"/>
</dbReference>
<evidence type="ECO:0000256" key="3">
    <source>
        <dbReference type="ARBA" id="ARBA00006735"/>
    </source>
</evidence>
<dbReference type="InterPro" id="IPR049163">
    <property type="entry name" value="Pif1-like_2B_dom"/>
</dbReference>
<evidence type="ECO:0000256" key="11">
    <source>
        <dbReference type="ARBA" id="ARBA00022763"/>
    </source>
</evidence>
<dbReference type="GO" id="GO:0006281">
    <property type="term" value="P:DNA repair"/>
    <property type="evidence" value="ECO:0007669"/>
    <property type="project" value="UniProtKB-UniRule"/>
</dbReference>
<keyword evidence="15 28" id="KW-1133">Transmembrane helix</keyword>
<evidence type="ECO:0000256" key="23">
    <source>
        <dbReference type="ARBA" id="ARBA00023235"/>
    </source>
</evidence>
<evidence type="ECO:0000256" key="13">
    <source>
        <dbReference type="ARBA" id="ARBA00022806"/>
    </source>
</evidence>
<evidence type="ECO:0000256" key="28">
    <source>
        <dbReference type="SAM" id="Phobius"/>
    </source>
</evidence>
<dbReference type="CDD" id="cd18037">
    <property type="entry name" value="DEXSc_Pif1_like"/>
    <property type="match status" value="1"/>
</dbReference>
<dbReference type="EC" id="5.6.2.3" evidence="26"/>
<keyword evidence="18 28" id="KW-0472">Membrane</keyword>
<dbReference type="EMBL" id="JAINUF010000014">
    <property type="protein sequence ID" value="KAJ8342393.1"/>
    <property type="molecule type" value="Genomic_DNA"/>
</dbReference>
<keyword evidence="5" id="KW-0964">Secreted</keyword>
<name>A0A9Q1EP89_SYNKA</name>
<evidence type="ECO:0000256" key="5">
    <source>
        <dbReference type="ARBA" id="ARBA00022525"/>
    </source>
</evidence>
<evidence type="ECO:0000256" key="17">
    <source>
        <dbReference type="ARBA" id="ARBA00023128"/>
    </source>
</evidence>
<evidence type="ECO:0000256" key="18">
    <source>
        <dbReference type="ARBA" id="ARBA00023136"/>
    </source>
</evidence>
<evidence type="ECO:0000256" key="15">
    <source>
        <dbReference type="ARBA" id="ARBA00022989"/>
    </source>
</evidence>
<keyword evidence="23 26" id="KW-0413">Isomerase</keyword>
<dbReference type="InterPro" id="IPR055355">
    <property type="entry name" value="ZP-C"/>
</dbReference>
<dbReference type="Pfam" id="PF05970">
    <property type="entry name" value="PIF1"/>
    <property type="match status" value="1"/>
</dbReference>
<dbReference type="InterPro" id="IPR048290">
    <property type="entry name" value="ZP_chr"/>
</dbReference>
<evidence type="ECO:0000256" key="9">
    <source>
        <dbReference type="ARBA" id="ARBA00022729"/>
    </source>
</evidence>
<keyword evidence="16 26" id="KW-0238">DNA-binding</keyword>
<evidence type="ECO:0000256" key="26">
    <source>
        <dbReference type="HAMAP-Rule" id="MF_03176"/>
    </source>
</evidence>
<evidence type="ECO:0000256" key="20">
    <source>
        <dbReference type="ARBA" id="ARBA00023172"/>
    </source>
</evidence>
<dbReference type="GO" id="GO:0005739">
    <property type="term" value="C:mitochondrion"/>
    <property type="evidence" value="ECO:0007669"/>
    <property type="project" value="UniProtKB-SubCell"/>
</dbReference>
<dbReference type="SUPFAM" id="SSF52540">
    <property type="entry name" value="P-loop containing nucleoside triphosphate hydrolases"/>
    <property type="match status" value="2"/>
</dbReference>
<reference evidence="30" key="1">
    <citation type="journal article" date="2023" name="Science">
        <title>Genome structures resolve the early diversification of teleost fishes.</title>
        <authorList>
            <person name="Parey E."/>
            <person name="Louis A."/>
            <person name="Montfort J."/>
            <person name="Bouchez O."/>
            <person name="Roques C."/>
            <person name="Iampietro C."/>
            <person name="Lluch J."/>
            <person name="Castinel A."/>
            <person name="Donnadieu C."/>
            <person name="Desvignes T."/>
            <person name="Floi Bucao C."/>
            <person name="Jouanno E."/>
            <person name="Wen M."/>
            <person name="Mejri S."/>
            <person name="Dirks R."/>
            <person name="Jansen H."/>
            <person name="Henkel C."/>
            <person name="Chen W.J."/>
            <person name="Zahm M."/>
            <person name="Cabau C."/>
            <person name="Klopp C."/>
            <person name="Thompson A.W."/>
            <person name="Robinson-Rechavi M."/>
            <person name="Braasch I."/>
            <person name="Lecointre G."/>
            <person name="Bobe J."/>
            <person name="Postlethwait J.H."/>
            <person name="Berthelot C."/>
            <person name="Roest Crollius H."/>
            <person name="Guiguen Y."/>
        </authorList>
    </citation>
    <scope>NUCLEOTIDE SEQUENCE</scope>
    <source>
        <strain evidence="30">WJC10195</strain>
    </source>
</reference>
<evidence type="ECO:0000256" key="19">
    <source>
        <dbReference type="ARBA" id="ARBA00023157"/>
    </source>
</evidence>
<feature type="DNA-binding region" evidence="26">
    <location>
        <begin position="575"/>
        <end position="594"/>
    </location>
</feature>
<keyword evidence="19" id="KW-1015">Disulfide bond</keyword>
<keyword evidence="31" id="KW-1185">Reference proteome</keyword>
<comment type="similarity">
    <text evidence="26">Belongs to the helicase family. PIF1 subfamily.</text>
</comment>
<evidence type="ECO:0000259" key="29">
    <source>
        <dbReference type="PROSITE" id="PS51034"/>
    </source>
</evidence>
<dbReference type="FunFam" id="2.60.40.4100:FF:000002">
    <property type="entry name" value="Zona pellucida sperm-binding protein 3"/>
    <property type="match status" value="1"/>
</dbReference>
<evidence type="ECO:0000256" key="7">
    <source>
        <dbReference type="ARBA" id="ARBA00022685"/>
    </source>
</evidence>
<keyword evidence="14 26" id="KW-0067">ATP-binding</keyword>
<dbReference type="AlphaFoldDB" id="A0A9Q1EP89"/>
<comment type="similarity">
    <text evidence="3">Belongs to the ZP domain family. ZPC subfamily.</text>
</comment>
<dbReference type="GO" id="GO:0006310">
    <property type="term" value="P:DNA recombination"/>
    <property type="evidence" value="ECO:0007669"/>
    <property type="project" value="UniProtKB-UniRule"/>
</dbReference>
<dbReference type="InterPro" id="IPR027417">
    <property type="entry name" value="P-loop_NTPase"/>
</dbReference>
<dbReference type="Pfam" id="PF00100">
    <property type="entry name" value="Zona_pellucida"/>
    <property type="match status" value="1"/>
</dbReference>
<evidence type="ECO:0000256" key="12">
    <source>
        <dbReference type="ARBA" id="ARBA00022801"/>
    </source>
</evidence>
<dbReference type="InterPro" id="IPR051055">
    <property type="entry name" value="PIF1_helicase"/>
</dbReference>
<evidence type="ECO:0000313" key="31">
    <source>
        <dbReference type="Proteomes" id="UP001152622"/>
    </source>
</evidence>
<evidence type="ECO:0000256" key="21">
    <source>
        <dbReference type="ARBA" id="ARBA00023180"/>
    </source>
</evidence>
<dbReference type="GO" id="GO:0005524">
    <property type="term" value="F:ATP binding"/>
    <property type="evidence" value="ECO:0007669"/>
    <property type="project" value="UniProtKB-UniRule"/>
</dbReference>
<feature type="binding site" evidence="26">
    <location>
        <begin position="227"/>
        <end position="234"/>
    </location>
    <ligand>
        <name>ATP</name>
        <dbReference type="ChEBI" id="CHEBI:30616"/>
    </ligand>
</feature>
<evidence type="ECO:0000256" key="4">
    <source>
        <dbReference type="ARBA" id="ARBA00022475"/>
    </source>
</evidence>
<dbReference type="FunFam" id="2.60.40.3210:FF:000001">
    <property type="entry name" value="Zona pellucida sperm-binding protein 3"/>
    <property type="match status" value="1"/>
</dbReference>
<dbReference type="InterPro" id="IPR042235">
    <property type="entry name" value="ZP-C_dom"/>
</dbReference>
<keyword evidence="24 26" id="KW-0539">Nucleus</keyword>
<comment type="function">
    <text evidence="26">DNA-dependent ATPase and 5'-3' DNA helicase required for the maintenance of both mitochondrial and nuclear genome stability.</text>
</comment>
<dbReference type="Pfam" id="PF25344">
    <property type="entry name" value="PH_LRR1"/>
    <property type="match status" value="1"/>
</dbReference>
<keyword evidence="6" id="KW-0272">Extracellular matrix</keyword>
<dbReference type="Pfam" id="PF23344">
    <property type="entry name" value="ZP-N"/>
    <property type="match status" value="1"/>
</dbReference>
<dbReference type="InterPro" id="IPR057437">
    <property type="entry name" value="PIF1/LRR1_PH"/>
</dbReference>
<comment type="subcellular location">
    <subcellularLocation>
        <location evidence="1">Cell membrane</location>
        <topology evidence="1">Single-pass type I membrane protein</topology>
    </subcellularLocation>
    <subcellularLocation>
        <location evidence="26">Nucleus</location>
    </subcellularLocation>
    <subcellularLocation>
        <location evidence="26">Mitochondrion</location>
    </subcellularLocation>
    <subcellularLocation>
        <location evidence="2">Secreted</location>
        <location evidence="2">Extracellular space</location>
        <location evidence="2">Extracellular matrix</location>
    </subcellularLocation>
</comment>
<dbReference type="PRINTS" id="PR00023">
    <property type="entry name" value="ZPELLUCIDA"/>
</dbReference>
<proteinExistence type="inferred from homology"/>
<keyword evidence="20 26" id="KW-0233">DNA recombination</keyword>
<dbReference type="InterPro" id="IPR048293">
    <property type="entry name" value="PIF1_RRM3_pfh1"/>
</dbReference>
<evidence type="ECO:0000256" key="10">
    <source>
        <dbReference type="ARBA" id="ARBA00022741"/>
    </source>
</evidence>
<dbReference type="FunFam" id="3.40.50.300:FF:000805">
    <property type="entry name" value="ATP-dependent DNA helicase PIF1"/>
    <property type="match status" value="1"/>
</dbReference>
<dbReference type="Gene3D" id="3.40.50.300">
    <property type="entry name" value="P-loop containing nucleotide triphosphate hydrolases"/>
    <property type="match status" value="2"/>
</dbReference>
<keyword evidence="12 26" id="KW-0378">Hydrolase</keyword>
<dbReference type="Pfam" id="PF21530">
    <property type="entry name" value="Pif1_2B_dom"/>
    <property type="match status" value="1"/>
</dbReference>
<comment type="subunit">
    <text evidence="25">Monomer. Interacts with telomerase.</text>
</comment>
<dbReference type="GO" id="GO:0003677">
    <property type="term" value="F:DNA binding"/>
    <property type="evidence" value="ECO:0007669"/>
    <property type="project" value="UniProtKB-KW"/>
</dbReference>
<dbReference type="CDD" id="cd18809">
    <property type="entry name" value="SF1_C_RecD"/>
    <property type="match status" value="1"/>
</dbReference>
<accession>A0A9Q1EP89</accession>
<keyword evidence="4" id="KW-1003">Cell membrane</keyword>
<protein>
    <recommendedName>
        <fullName evidence="26">ATP-dependent DNA helicase PIF1</fullName>
        <ecNumber evidence="26">5.6.2.3</ecNumber>
    </recommendedName>
    <alternativeName>
        <fullName evidence="26">DNA 5'-3' helicase PIF1</fullName>
    </alternativeName>
    <alternativeName>
        <fullName evidence="26">DNA repair and recombination helicase PIF1</fullName>
    </alternativeName>
</protein>
<dbReference type="InterPro" id="IPR010285">
    <property type="entry name" value="DNA_helicase_pif1-like_DEAD"/>
</dbReference>
<dbReference type="HAMAP" id="MF_03176">
    <property type="entry name" value="PIF1"/>
    <property type="match status" value="1"/>
</dbReference>
<dbReference type="PROSITE" id="PS51034">
    <property type="entry name" value="ZP_2"/>
    <property type="match status" value="1"/>
</dbReference>
<evidence type="ECO:0000313" key="30">
    <source>
        <dbReference type="EMBL" id="KAJ8342393.1"/>
    </source>
</evidence>
<feature type="domain" description="ZP" evidence="29">
    <location>
        <begin position="674"/>
        <end position="930"/>
    </location>
</feature>
<dbReference type="GO" id="GO:0043139">
    <property type="term" value="F:5'-3' DNA helicase activity"/>
    <property type="evidence" value="ECO:0007669"/>
    <property type="project" value="UniProtKB-UniRule"/>
</dbReference>
<feature type="region of interest" description="Disordered" evidence="27">
    <location>
        <begin position="138"/>
        <end position="190"/>
    </location>
</feature>
<feature type="compositionally biased region" description="Basic and acidic residues" evidence="27">
    <location>
        <begin position="141"/>
        <end position="150"/>
    </location>
</feature>
<dbReference type="GO" id="GO:0000723">
    <property type="term" value="P:telomere maintenance"/>
    <property type="evidence" value="ECO:0007669"/>
    <property type="project" value="InterPro"/>
</dbReference>
<evidence type="ECO:0000256" key="2">
    <source>
        <dbReference type="ARBA" id="ARBA00004498"/>
    </source>
</evidence>
<dbReference type="InterPro" id="IPR001507">
    <property type="entry name" value="ZP_dom"/>
</dbReference>
<evidence type="ECO:0000256" key="22">
    <source>
        <dbReference type="ARBA" id="ARBA00023204"/>
    </source>
</evidence>
<evidence type="ECO:0000256" key="27">
    <source>
        <dbReference type="SAM" id="MobiDB-lite"/>
    </source>
</evidence>
<comment type="caution">
    <text evidence="30">The sequence shown here is derived from an EMBL/GenBank/DDBJ whole genome shotgun (WGS) entry which is preliminary data.</text>
</comment>
<keyword evidence="17 26" id="KW-0496">Mitochondrion</keyword>
<comment type="catalytic activity">
    <reaction evidence="26">
        <text>ATP + H2O = ADP + phosphate + H(+)</text>
        <dbReference type="Rhea" id="RHEA:13065"/>
        <dbReference type="ChEBI" id="CHEBI:15377"/>
        <dbReference type="ChEBI" id="CHEBI:15378"/>
        <dbReference type="ChEBI" id="CHEBI:30616"/>
        <dbReference type="ChEBI" id="CHEBI:43474"/>
        <dbReference type="ChEBI" id="CHEBI:456216"/>
        <dbReference type="EC" id="5.6.2.3"/>
    </reaction>
</comment>
<keyword evidence="9" id="KW-0732">Signal</keyword>
<feature type="region of interest" description="Disordered" evidence="27">
    <location>
        <begin position="647"/>
        <end position="670"/>
    </location>
</feature>
<organism evidence="30 31">
    <name type="scientific">Synaphobranchus kaupii</name>
    <name type="common">Kaup's arrowtooth eel</name>
    <dbReference type="NCBI Taxonomy" id="118154"/>
    <lineage>
        <taxon>Eukaryota</taxon>
        <taxon>Metazoa</taxon>
        <taxon>Chordata</taxon>
        <taxon>Craniata</taxon>
        <taxon>Vertebrata</taxon>
        <taxon>Euteleostomi</taxon>
        <taxon>Actinopterygii</taxon>
        <taxon>Neopterygii</taxon>
        <taxon>Teleostei</taxon>
        <taxon>Anguilliformes</taxon>
        <taxon>Synaphobranchidae</taxon>
        <taxon>Synaphobranchus</taxon>
    </lineage>
</organism>
<evidence type="ECO:0000256" key="24">
    <source>
        <dbReference type="ARBA" id="ARBA00023242"/>
    </source>
</evidence>
<keyword evidence="10 26" id="KW-0547">Nucleotide-binding</keyword>
<keyword evidence="7" id="KW-0165">Cleavage on pair of basic residues</keyword>
<dbReference type="SMART" id="SM00241">
    <property type="entry name" value="ZP"/>
    <property type="match status" value="1"/>
</dbReference>
<dbReference type="GO" id="GO:0016787">
    <property type="term" value="F:hydrolase activity"/>
    <property type="evidence" value="ECO:0007669"/>
    <property type="project" value="UniProtKB-KW"/>
</dbReference>
<keyword evidence="8 28" id="KW-0812">Transmembrane</keyword>
<dbReference type="Proteomes" id="UP001152622">
    <property type="component" value="Chromosome 14"/>
</dbReference>
<keyword evidence="22 26" id="KW-0234">DNA repair</keyword>
<dbReference type="OrthoDB" id="272985at2759"/>
<dbReference type="Gene3D" id="2.60.40.4100">
    <property type="entry name" value="Zona pellucida, ZP-C domain"/>
    <property type="match status" value="1"/>
</dbReference>
<evidence type="ECO:0000256" key="14">
    <source>
        <dbReference type="ARBA" id="ARBA00022840"/>
    </source>
</evidence>
<dbReference type="PANTHER" id="PTHR47642:SF7">
    <property type="entry name" value="ATP-DEPENDENT DNA HELICASE PIF1"/>
    <property type="match status" value="1"/>
</dbReference>
<evidence type="ECO:0000256" key="16">
    <source>
        <dbReference type="ARBA" id="ARBA00023125"/>
    </source>
</evidence>
<evidence type="ECO:0000256" key="25">
    <source>
        <dbReference type="ARBA" id="ARBA00065873"/>
    </source>
</evidence>
<keyword evidence="13 26" id="KW-0347">Helicase</keyword>
<dbReference type="PANTHER" id="PTHR47642">
    <property type="entry name" value="ATP-DEPENDENT DNA HELICASE"/>
    <property type="match status" value="1"/>
</dbReference>
<dbReference type="InterPro" id="IPR055356">
    <property type="entry name" value="ZP-N"/>
</dbReference>
<dbReference type="FunFam" id="3.40.50.300:FF:003367">
    <property type="entry name" value="ATP-dependent DNA helicase PIF1"/>
    <property type="match status" value="1"/>
</dbReference>
<dbReference type="GO" id="GO:0005886">
    <property type="term" value="C:plasma membrane"/>
    <property type="evidence" value="ECO:0007669"/>
    <property type="project" value="UniProtKB-SubCell"/>
</dbReference>